<protein>
    <recommendedName>
        <fullName evidence="1">non-specific serine/threonine protein kinase</fullName>
        <ecNumber evidence="1">2.7.11.1</ecNumber>
    </recommendedName>
</protein>
<dbReference type="CDD" id="cd14014">
    <property type="entry name" value="STKc_PknB_like"/>
    <property type="match status" value="1"/>
</dbReference>
<dbReference type="PROSITE" id="PS50011">
    <property type="entry name" value="PROTEIN_KINASE_DOM"/>
    <property type="match status" value="1"/>
</dbReference>
<organism evidence="11 12">
    <name type="scientific">Antrihabitans spumae</name>
    <dbReference type="NCBI Taxonomy" id="3373370"/>
    <lineage>
        <taxon>Bacteria</taxon>
        <taxon>Bacillati</taxon>
        <taxon>Actinomycetota</taxon>
        <taxon>Actinomycetes</taxon>
        <taxon>Mycobacteriales</taxon>
        <taxon>Nocardiaceae</taxon>
        <taxon>Antrihabitans</taxon>
    </lineage>
</organism>
<evidence type="ECO:0000256" key="8">
    <source>
        <dbReference type="SAM" id="MobiDB-lite"/>
    </source>
</evidence>
<dbReference type="PRINTS" id="PR01217">
    <property type="entry name" value="PRICHEXTENSN"/>
</dbReference>
<keyword evidence="9" id="KW-0472">Membrane</keyword>
<reference evidence="11 12" key="1">
    <citation type="submission" date="2024-10" db="EMBL/GenBank/DDBJ databases">
        <authorList>
            <person name="Riesco R."/>
        </authorList>
    </citation>
    <scope>NUCLEOTIDE SEQUENCE [LARGE SCALE GENOMIC DNA]</scope>
    <source>
        <strain evidence="11 12">NCIMB 15449</strain>
    </source>
</reference>
<feature type="compositionally biased region" description="Low complexity" evidence="8">
    <location>
        <begin position="404"/>
        <end position="442"/>
    </location>
</feature>
<accession>A0ABW7JPF7</accession>
<evidence type="ECO:0000256" key="2">
    <source>
        <dbReference type="ARBA" id="ARBA00022527"/>
    </source>
</evidence>
<evidence type="ECO:0000313" key="12">
    <source>
        <dbReference type="Proteomes" id="UP001609175"/>
    </source>
</evidence>
<keyword evidence="2" id="KW-0723">Serine/threonine-protein kinase</keyword>
<dbReference type="SUPFAM" id="SSF56112">
    <property type="entry name" value="Protein kinase-like (PK-like)"/>
    <property type="match status" value="1"/>
</dbReference>
<evidence type="ECO:0000256" key="5">
    <source>
        <dbReference type="ARBA" id="ARBA00022777"/>
    </source>
</evidence>
<dbReference type="InterPro" id="IPR017441">
    <property type="entry name" value="Protein_kinase_ATP_BS"/>
</dbReference>
<feature type="region of interest" description="Disordered" evidence="8">
    <location>
        <begin position="398"/>
        <end position="456"/>
    </location>
</feature>
<name>A0ABW7JPF7_9NOCA</name>
<dbReference type="PANTHER" id="PTHR43289:SF6">
    <property type="entry name" value="SERINE_THREONINE-PROTEIN KINASE NEKL-3"/>
    <property type="match status" value="1"/>
</dbReference>
<dbReference type="EMBL" id="JBIMSO010000058">
    <property type="protein sequence ID" value="MFH5209892.1"/>
    <property type="molecule type" value="Genomic_DNA"/>
</dbReference>
<feature type="compositionally biased region" description="Pro residues" evidence="8">
    <location>
        <begin position="309"/>
        <end position="321"/>
    </location>
</feature>
<evidence type="ECO:0000256" key="6">
    <source>
        <dbReference type="ARBA" id="ARBA00022840"/>
    </source>
</evidence>
<comment type="caution">
    <text evidence="11">The sequence shown here is derived from an EMBL/GenBank/DDBJ whole genome shotgun (WGS) entry which is preliminary data.</text>
</comment>
<keyword evidence="9" id="KW-0812">Transmembrane</keyword>
<evidence type="ECO:0000313" key="11">
    <source>
        <dbReference type="EMBL" id="MFH5209892.1"/>
    </source>
</evidence>
<evidence type="ECO:0000256" key="4">
    <source>
        <dbReference type="ARBA" id="ARBA00022741"/>
    </source>
</evidence>
<dbReference type="PROSITE" id="PS00108">
    <property type="entry name" value="PROTEIN_KINASE_ST"/>
    <property type="match status" value="1"/>
</dbReference>
<keyword evidence="3 11" id="KW-0808">Transferase</keyword>
<dbReference type="PROSITE" id="PS00107">
    <property type="entry name" value="PROTEIN_KINASE_ATP"/>
    <property type="match status" value="1"/>
</dbReference>
<dbReference type="InterPro" id="IPR000719">
    <property type="entry name" value="Prot_kinase_dom"/>
</dbReference>
<feature type="compositionally biased region" description="Pro residues" evidence="8">
    <location>
        <begin position="355"/>
        <end position="364"/>
    </location>
</feature>
<keyword evidence="6 7" id="KW-0067">ATP-binding</keyword>
<feature type="transmembrane region" description="Helical" evidence="9">
    <location>
        <begin position="373"/>
        <end position="394"/>
    </location>
</feature>
<evidence type="ECO:0000256" key="9">
    <source>
        <dbReference type="SAM" id="Phobius"/>
    </source>
</evidence>
<dbReference type="EC" id="2.7.11.1" evidence="1"/>
<dbReference type="PANTHER" id="PTHR43289">
    <property type="entry name" value="MITOGEN-ACTIVATED PROTEIN KINASE KINASE KINASE 20-RELATED"/>
    <property type="match status" value="1"/>
</dbReference>
<feature type="compositionally biased region" description="Polar residues" evidence="8">
    <location>
        <begin position="328"/>
        <end position="342"/>
    </location>
</feature>
<keyword evidence="4 7" id="KW-0547">Nucleotide-binding</keyword>
<evidence type="ECO:0000259" key="10">
    <source>
        <dbReference type="PROSITE" id="PS50011"/>
    </source>
</evidence>
<proteinExistence type="predicted"/>
<dbReference type="Pfam" id="PF00069">
    <property type="entry name" value="Pkinase"/>
    <property type="match status" value="1"/>
</dbReference>
<dbReference type="RefSeq" id="WP_395115579.1">
    <property type="nucleotide sequence ID" value="NZ_JBIMSO010000058.1"/>
</dbReference>
<dbReference type="InterPro" id="IPR011009">
    <property type="entry name" value="Kinase-like_dom_sf"/>
</dbReference>
<feature type="compositionally biased region" description="Low complexity" evidence="8">
    <location>
        <begin position="343"/>
        <end position="354"/>
    </location>
</feature>
<keyword evidence="9" id="KW-1133">Transmembrane helix</keyword>
<evidence type="ECO:0000256" key="3">
    <source>
        <dbReference type="ARBA" id="ARBA00022679"/>
    </source>
</evidence>
<keyword evidence="5 11" id="KW-0418">Kinase</keyword>
<evidence type="ECO:0000256" key="7">
    <source>
        <dbReference type="PROSITE-ProRule" id="PRU10141"/>
    </source>
</evidence>
<dbReference type="Gene3D" id="3.30.200.20">
    <property type="entry name" value="Phosphorylase Kinase, domain 1"/>
    <property type="match status" value="1"/>
</dbReference>
<dbReference type="SMART" id="SM00220">
    <property type="entry name" value="S_TKc"/>
    <property type="match status" value="1"/>
</dbReference>
<dbReference type="GO" id="GO:0004674">
    <property type="term" value="F:protein serine/threonine kinase activity"/>
    <property type="evidence" value="ECO:0007669"/>
    <property type="project" value="UniProtKB-EC"/>
</dbReference>
<gene>
    <name evidence="11" type="ORF">ACHIPZ_17060</name>
</gene>
<feature type="binding site" evidence="7">
    <location>
        <position position="44"/>
    </location>
    <ligand>
        <name>ATP</name>
        <dbReference type="ChEBI" id="CHEBI:30616"/>
    </ligand>
</feature>
<feature type="domain" description="Protein kinase" evidence="10">
    <location>
        <begin position="15"/>
        <end position="275"/>
    </location>
</feature>
<evidence type="ECO:0000256" key="1">
    <source>
        <dbReference type="ARBA" id="ARBA00012513"/>
    </source>
</evidence>
<sequence length="558" mass="59944">MSSRESRVGSRFGPYELRTLLGKGGMGEVYEAYDTVKDRTVAVKILFEDLGKDPTYQERFRRESHSAARLQEPHVIPIHDWGEIDGVLYIDMRLVRGQDLRSLLRQTGPLSPARAVAIVGQIAAALDAAHADNLIHRDVKPENILITGDDFAYLVDFGIVRSDNDSKLTSLGETIGSYAYMAPERFDDVPTTGGADVYSLACVLYECLTGSKAFGGTSVNQLIRAHVVGRPPVPSRARPGIPIAFDDVIARGMAKEPIDRYRSAGELSRAAYDALSNPDRHTASEIVDRSGDATTVNFTDNRTRTSRPAPRPAPRPDPTPPTRVNTPAPQQFWPTQTPQNYGPASSPMMSNPMTSYPPPPPVPPSRNSNIRPVLLTLLAVAVLALLSVGAWFAVMQTSKDDSATSDTSAVTPPSETTELATQTDSTDPPTTTSPRTNPTPATQALPPLSGSVSGADEQGFIDVSGARCNDTNQALAIGRTPSSTVVVCRTGVGRMYYKGVRSSDGASIALDDPQQVGAGFVVVNKTDGTQYRIDSSSLTIVQNGEIVASEPMVEYASR</sequence>
<feature type="region of interest" description="Disordered" evidence="8">
    <location>
        <begin position="283"/>
        <end position="364"/>
    </location>
</feature>
<dbReference type="InterPro" id="IPR008271">
    <property type="entry name" value="Ser/Thr_kinase_AS"/>
</dbReference>
<dbReference type="Proteomes" id="UP001609175">
    <property type="component" value="Unassembled WGS sequence"/>
</dbReference>
<dbReference type="Gene3D" id="1.10.510.10">
    <property type="entry name" value="Transferase(Phosphotransferase) domain 1"/>
    <property type="match status" value="1"/>
</dbReference>